<proteinExistence type="predicted"/>
<evidence type="ECO:0000256" key="2">
    <source>
        <dbReference type="PROSITE-ProRule" id="PRU00103"/>
    </source>
</evidence>
<dbReference type="InterPro" id="IPR000357">
    <property type="entry name" value="HEAT"/>
</dbReference>
<keyword evidence="4" id="KW-1185">Reference proteome</keyword>
<evidence type="ECO:0000313" key="4">
    <source>
        <dbReference type="Proteomes" id="UP000784294"/>
    </source>
</evidence>
<feature type="repeat" description="HEAT" evidence="2">
    <location>
        <begin position="21"/>
        <end position="57"/>
    </location>
</feature>
<dbReference type="GO" id="GO:0005829">
    <property type="term" value="C:cytosol"/>
    <property type="evidence" value="ECO:0007669"/>
    <property type="project" value="TreeGrafter"/>
</dbReference>
<dbReference type="EMBL" id="CAAALY010002799">
    <property type="protein sequence ID" value="VEL07939.1"/>
    <property type="molecule type" value="Genomic_DNA"/>
</dbReference>
<evidence type="ECO:0000256" key="1">
    <source>
        <dbReference type="ARBA" id="ARBA00022737"/>
    </source>
</evidence>
<comment type="caution">
    <text evidence="3">The sequence shown here is derived from an EMBL/GenBank/DDBJ whole genome shotgun (WGS) entry which is preliminary data.</text>
</comment>
<dbReference type="PANTHER" id="PTHR10648">
    <property type="entry name" value="SERINE/THREONINE-PROTEIN PHOSPHATASE PP2A 65 KDA REGULATORY SUBUNIT"/>
    <property type="match status" value="1"/>
</dbReference>
<keyword evidence="1" id="KW-0677">Repeat</keyword>
<dbReference type="InterPro" id="IPR016024">
    <property type="entry name" value="ARM-type_fold"/>
</dbReference>
<dbReference type="GO" id="GO:0005634">
    <property type="term" value="C:nucleus"/>
    <property type="evidence" value="ECO:0007669"/>
    <property type="project" value="TreeGrafter"/>
</dbReference>
<name>A0A3S4ZZC7_9PLAT</name>
<dbReference type="PANTHER" id="PTHR10648:SF4">
    <property type="entry name" value="PROTEIN PHOSPHATASE 2 (FORMERLY 2A), REGULATORY SUBUNIT A, BETA ISOFORM-RELATED"/>
    <property type="match status" value="1"/>
</dbReference>
<dbReference type="InterPro" id="IPR021133">
    <property type="entry name" value="HEAT_type_2"/>
</dbReference>
<dbReference type="Proteomes" id="UP000784294">
    <property type="component" value="Unassembled WGS sequence"/>
</dbReference>
<dbReference type="SUPFAM" id="SSF48371">
    <property type="entry name" value="ARM repeat"/>
    <property type="match status" value="1"/>
</dbReference>
<dbReference type="AlphaFoldDB" id="A0A3S4ZZC7"/>
<dbReference type="Gene3D" id="1.25.10.10">
    <property type="entry name" value="Leucine-rich Repeat Variant"/>
    <property type="match status" value="1"/>
</dbReference>
<accession>A0A3S4ZZC7</accession>
<dbReference type="OrthoDB" id="340346at2759"/>
<dbReference type="GO" id="GO:0000159">
    <property type="term" value="C:protein phosphatase type 2A complex"/>
    <property type="evidence" value="ECO:0007669"/>
    <property type="project" value="TreeGrafter"/>
</dbReference>
<gene>
    <name evidence="3" type="ORF">PXEA_LOCUS1379</name>
</gene>
<protein>
    <recommendedName>
        <fullName evidence="5">Condensin complex subunit 1 C-terminal domain-containing protein</fullName>
    </recommendedName>
</protein>
<dbReference type="InterPro" id="IPR011989">
    <property type="entry name" value="ARM-like"/>
</dbReference>
<organism evidence="3 4">
    <name type="scientific">Protopolystoma xenopodis</name>
    <dbReference type="NCBI Taxonomy" id="117903"/>
    <lineage>
        <taxon>Eukaryota</taxon>
        <taxon>Metazoa</taxon>
        <taxon>Spiralia</taxon>
        <taxon>Lophotrochozoa</taxon>
        <taxon>Platyhelminthes</taxon>
        <taxon>Monogenea</taxon>
        <taxon>Polyopisthocotylea</taxon>
        <taxon>Polystomatidea</taxon>
        <taxon>Polystomatidae</taxon>
        <taxon>Protopolystoma</taxon>
    </lineage>
</organism>
<reference evidence="3" key="1">
    <citation type="submission" date="2018-11" db="EMBL/GenBank/DDBJ databases">
        <authorList>
            <consortium name="Pathogen Informatics"/>
        </authorList>
    </citation>
    <scope>NUCLEOTIDE SEQUENCE</scope>
</reference>
<dbReference type="GO" id="GO:0019888">
    <property type="term" value="F:protein phosphatase regulator activity"/>
    <property type="evidence" value="ECO:0007669"/>
    <property type="project" value="TreeGrafter"/>
</dbReference>
<sequence>MISNLDHVNEVIGVEHLANSLLPAIVHLSKDPKWRVRLAIIQYMPLLADQLGVAFFSVDQLTLLCLTWLVDQVYAIREAAVENLARLAKKFGSSWTQETILPKVLALSRHGNYLYRMICLQSIISLSGVLDAELCQNHLLPTALAMHNDGVPNVRFKVSAKLV</sequence>
<evidence type="ECO:0008006" key="5">
    <source>
        <dbReference type="Google" id="ProtNLM"/>
    </source>
</evidence>
<dbReference type="Pfam" id="PF02985">
    <property type="entry name" value="HEAT"/>
    <property type="match status" value="1"/>
</dbReference>
<dbReference type="PROSITE" id="PS50077">
    <property type="entry name" value="HEAT_REPEAT"/>
    <property type="match status" value="1"/>
</dbReference>
<evidence type="ECO:0000313" key="3">
    <source>
        <dbReference type="EMBL" id="VEL07939.1"/>
    </source>
</evidence>
<dbReference type="InterPro" id="IPR051023">
    <property type="entry name" value="PP2A_Regulatory_Subunit_A"/>
</dbReference>